<dbReference type="PANTHER" id="PTHR47089">
    <property type="entry name" value="ABC TRANSPORTER, PERMEASE PROTEIN"/>
    <property type="match status" value="1"/>
</dbReference>
<sequence>MIQNFKKIENKILDVFTGSGGLVSAAAIILGFLVATLLLVIIGRNPSGMYQAILQVVTGFDMRRGTWNVRYVGEWLVSSIPLILCGLSMAFAARAGLFNIGAEGQYIAGLTAAQVIAIYFPPVPVLHLVVAVLAAVLAGAVWGGIVGLLKARYQISEVVATIMMNYIALYLHRIIILKIPGSNTFKTPDFPATASLSSEMLASITNGSRLNYGLWLTIAAVIIYWLLMEKTTFGYSLCATGLNQNAARYAGIRVNANLTAAMAISGSFAGLAGISVSLGVFTYGRVMAVFDNYGFDGIAVALGGNCTAAGVAVVGLLFGMLKSAQPLMQSRQIPREIVSIIMGLVVVFISLRAGIKLFIDWRMKKKAQSALDGNSGEDESTETALKEK</sequence>
<dbReference type="PANTHER" id="PTHR47089:SF1">
    <property type="entry name" value="GUANOSINE ABC TRANSPORTER PERMEASE PROTEIN NUPP"/>
    <property type="match status" value="1"/>
</dbReference>
<evidence type="ECO:0000256" key="5">
    <source>
        <dbReference type="ARBA" id="ARBA00023136"/>
    </source>
</evidence>
<feature type="transmembrane region" description="Helical" evidence="7">
    <location>
        <begin position="293"/>
        <end position="317"/>
    </location>
</feature>
<feature type="region of interest" description="Disordered" evidence="6">
    <location>
        <begin position="369"/>
        <end position="388"/>
    </location>
</feature>
<evidence type="ECO:0000256" key="1">
    <source>
        <dbReference type="ARBA" id="ARBA00004651"/>
    </source>
</evidence>
<feature type="transmembrane region" description="Helical" evidence="7">
    <location>
        <begin position="210"/>
        <end position="227"/>
    </location>
</feature>
<evidence type="ECO:0000256" key="6">
    <source>
        <dbReference type="SAM" id="MobiDB-lite"/>
    </source>
</evidence>
<evidence type="ECO:0000256" key="4">
    <source>
        <dbReference type="ARBA" id="ARBA00022989"/>
    </source>
</evidence>
<feature type="transmembrane region" description="Helical" evidence="7">
    <location>
        <begin position="128"/>
        <end position="149"/>
    </location>
</feature>
<dbReference type="InterPro" id="IPR001851">
    <property type="entry name" value="ABC_transp_permease"/>
</dbReference>
<comment type="subcellular location">
    <subcellularLocation>
        <location evidence="1">Cell membrane</location>
        <topology evidence="1">Multi-pass membrane protein</topology>
    </subcellularLocation>
</comment>
<feature type="transmembrane region" description="Helical" evidence="7">
    <location>
        <begin position="75"/>
        <end position="93"/>
    </location>
</feature>
<accession>A0A806K2C1</accession>
<keyword evidence="4 7" id="KW-1133">Transmembrane helix</keyword>
<evidence type="ECO:0000313" key="8">
    <source>
        <dbReference type="EMBL" id="AGS54146.1"/>
    </source>
</evidence>
<feature type="transmembrane region" description="Helical" evidence="7">
    <location>
        <begin position="258"/>
        <end position="281"/>
    </location>
</feature>
<dbReference type="EMBL" id="JQ844278">
    <property type="protein sequence ID" value="AGS54146.1"/>
    <property type="molecule type" value="Genomic_DNA"/>
</dbReference>
<organism evidence="8">
    <name type="scientific">uncultured bacterium contig00051</name>
    <dbReference type="NCBI Taxonomy" id="1181535"/>
    <lineage>
        <taxon>Bacteria</taxon>
        <taxon>environmental samples</taxon>
    </lineage>
</organism>
<feature type="transmembrane region" description="Helical" evidence="7">
    <location>
        <begin position="337"/>
        <end position="359"/>
    </location>
</feature>
<dbReference type="GO" id="GO:0022857">
    <property type="term" value="F:transmembrane transporter activity"/>
    <property type="evidence" value="ECO:0007669"/>
    <property type="project" value="InterPro"/>
</dbReference>
<feature type="transmembrane region" description="Helical" evidence="7">
    <location>
        <begin position="12"/>
        <end position="42"/>
    </location>
</feature>
<evidence type="ECO:0000256" key="2">
    <source>
        <dbReference type="ARBA" id="ARBA00022475"/>
    </source>
</evidence>
<proteinExistence type="predicted"/>
<keyword evidence="5 7" id="KW-0472">Membrane</keyword>
<dbReference type="AlphaFoldDB" id="A0A806K2C1"/>
<evidence type="ECO:0000256" key="7">
    <source>
        <dbReference type="SAM" id="Phobius"/>
    </source>
</evidence>
<keyword evidence="3 7" id="KW-0812">Transmembrane</keyword>
<keyword evidence="2" id="KW-1003">Cell membrane</keyword>
<dbReference type="CDD" id="cd06580">
    <property type="entry name" value="TM_PBP1_transp_TpRbsC_like"/>
    <property type="match status" value="1"/>
</dbReference>
<dbReference type="GO" id="GO:0005886">
    <property type="term" value="C:plasma membrane"/>
    <property type="evidence" value="ECO:0007669"/>
    <property type="project" value="UniProtKB-SubCell"/>
</dbReference>
<evidence type="ECO:0000256" key="3">
    <source>
        <dbReference type="ARBA" id="ARBA00022692"/>
    </source>
</evidence>
<protein>
    <submittedName>
        <fullName evidence="8">Inner-membrane translocator</fullName>
    </submittedName>
</protein>
<dbReference type="Pfam" id="PF02653">
    <property type="entry name" value="BPD_transp_2"/>
    <property type="match status" value="1"/>
</dbReference>
<reference evidence="8" key="1">
    <citation type="submission" date="2012-03" db="EMBL/GenBank/DDBJ databases">
        <title>Functional metagenomics reveals considerable lignocellulase gene clusters in the gut microbiome of a wood-feeding higher termite.</title>
        <authorList>
            <person name="Liu N."/>
        </authorList>
    </citation>
    <scope>NUCLEOTIDE SEQUENCE</scope>
</reference>
<name>A0A806K2C1_9BACT</name>